<reference evidence="2 3" key="1">
    <citation type="journal article" date="2022" name="Genome Biol. Evol.">
        <title>Host diet, physiology and behaviors set the stage for Lachnospiraceae cladogenesis.</title>
        <authorList>
            <person name="Vera-Ponce De Leon A."/>
            <person name="Schneider M."/>
            <person name="Jahnes B.C."/>
            <person name="Sadowski V."/>
            <person name="Camuy-Velez L.A."/>
            <person name="Duan J."/>
            <person name="Sabree Z.L."/>
        </authorList>
    </citation>
    <scope>NUCLEOTIDE SEQUENCE [LARGE SCALE GENOMIC DNA]</scope>
    <source>
        <strain evidence="2 3">PAL227</strain>
    </source>
</reference>
<name>A0ABT1EK09_9FIRM</name>
<evidence type="ECO:0000256" key="1">
    <source>
        <dbReference type="SAM" id="Phobius"/>
    </source>
</evidence>
<dbReference type="Proteomes" id="UP001523565">
    <property type="component" value="Unassembled WGS sequence"/>
</dbReference>
<evidence type="ECO:0000313" key="2">
    <source>
        <dbReference type="EMBL" id="MCP1111040.1"/>
    </source>
</evidence>
<keyword evidence="1" id="KW-1133">Transmembrane helix</keyword>
<gene>
    <name evidence="2" type="ORF">NK118_12340</name>
</gene>
<protein>
    <recommendedName>
        <fullName evidence="4">ABC transporter permease</fullName>
    </recommendedName>
</protein>
<feature type="transmembrane region" description="Helical" evidence="1">
    <location>
        <begin position="173"/>
        <end position="194"/>
    </location>
</feature>
<feature type="transmembrane region" description="Helical" evidence="1">
    <location>
        <begin position="107"/>
        <end position="134"/>
    </location>
</feature>
<keyword evidence="1" id="KW-0812">Transmembrane</keyword>
<sequence length="294" mass="33582">MTNMRVVLSITKMNFLEWKRNPRIITAFVLAFTFCVMLSGKALMFAKSYGTFMQIFEPFVWAFGDAKSIMLASLLLIFFFMDMPFVNEATPYYLLRINRRIWISAQLLYVGLVTIIYMCFLLGVFCLICAPISFVGNMWSETGALLGYSGVGTDIALPASVKAMEISSPYQCVLTIFLLMLLYTLLGATLMMVFNLLKNKFGGVLSVFALNLYGLLLNPQSIRRVLDIPENLQYKANVLCGWISPLNHATYYMHNFGYDLLPRMWQSYLLFAVLILINIVLITILAKKYQFNFL</sequence>
<comment type="caution">
    <text evidence="2">The sequence shown here is derived from an EMBL/GenBank/DDBJ whole genome shotgun (WGS) entry which is preliminary data.</text>
</comment>
<dbReference type="RefSeq" id="WP_262069920.1">
    <property type="nucleotide sequence ID" value="NZ_JAMXOC010000022.1"/>
</dbReference>
<proteinExistence type="predicted"/>
<keyword evidence="1" id="KW-0472">Membrane</keyword>
<dbReference type="EMBL" id="JAMZFV010000022">
    <property type="protein sequence ID" value="MCP1111040.1"/>
    <property type="molecule type" value="Genomic_DNA"/>
</dbReference>
<evidence type="ECO:0008006" key="4">
    <source>
        <dbReference type="Google" id="ProtNLM"/>
    </source>
</evidence>
<feature type="transmembrane region" description="Helical" evidence="1">
    <location>
        <begin position="201"/>
        <end position="217"/>
    </location>
</feature>
<keyword evidence="3" id="KW-1185">Reference proteome</keyword>
<organism evidence="2 3">
    <name type="scientific">Ohessyouella blattaphilus</name>
    <dbReference type="NCBI Taxonomy" id="2949333"/>
    <lineage>
        <taxon>Bacteria</taxon>
        <taxon>Bacillati</taxon>
        <taxon>Bacillota</taxon>
        <taxon>Clostridia</taxon>
        <taxon>Lachnospirales</taxon>
        <taxon>Lachnospiraceae</taxon>
        <taxon>Ohessyouella</taxon>
    </lineage>
</organism>
<evidence type="ECO:0000313" key="3">
    <source>
        <dbReference type="Proteomes" id="UP001523565"/>
    </source>
</evidence>
<feature type="transmembrane region" description="Helical" evidence="1">
    <location>
        <begin position="265"/>
        <end position="286"/>
    </location>
</feature>
<accession>A0ABT1EK09</accession>
<feature type="transmembrane region" description="Helical" evidence="1">
    <location>
        <begin position="68"/>
        <end position="86"/>
    </location>
</feature>